<gene>
    <name evidence="2" type="ORF">Salat_0213600</name>
</gene>
<protein>
    <submittedName>
        <fullName evidence="2">Uncharacterized protein</fullName>
    </submittedName>
</protein>
<dbReference type="EMBL" id="JACGWO010000001">
    <property type="protein sequence ID" value="KAK4438790.1"/>
    <property type="molecule type" value="Genomic_DNA"/>
</dbReference>
<sequence length="175" mass="19841">MVSHISRRRRRNPLTYDRELTSKECEYKEIKKLCGGVLKLSYVHTFDLGLKPNRCNVLHLCLHLVQCTRGACLSLGRPWLKLARQSCPGPPRPGSTTRLEASESRSRADEWDRAWVRPAHAAGLHQFEHMPTRGTSSHASASPCALHRAGLAYARHRQLEPMRQSTKVCLKLDLP</sequence>
<proteinExistence type="predicted"/>
<evidence type="ECO:0000256" key="1">
    <source>
        <dbReference type="SAM" id="MobiDB-lite"/>
    </source>
</evidence>
<dbReference type="AlphaFoldDB" id="A0AAE1YY55"/>
<evidence type="ECO:0000313" key="3">
    <source>
        <dbReference type="Proteomes" id="UP001293254"/>
    </source>
</evidence>
<comment type="caution">
    <text evidence="2">The sequence shown here is derived from an EMBL/GenBank/DDBJ whole genome shotgun (WGS) entry which is preliminary data.</text>
</comment>
<reference evidence="2" key="2">
    <citation type="journal article" date="2024" name="Plant">
        <title>Genomic evolution and insights into agronomic trait innovations of Sesamum species.</title>
        <authorList>
            <person name="Miao H."/>
            <person name="Wang L."/>
            <person name="Qu L."/>
            <person name="Liu H."/>
            <person name="Sun Y."/>
            <person name="Le M."/>
            <person name="Wang Q."/>
            <person name="Wei S."/>
            <person name="Zheng Y."/>
            <person name="Lin W."/>
            <person name="Duan Y."/>
            <person name="Cao H."/>
            <person name="Xiong S."/>
            <person name="Wang X."/>
            <person name="Wei L."/>
            <person name="Li C."/>
            <person name="Ma Q."/>
            <person name="Ju M."/>
            <person name="Zhao R."/>
            <person name="Li G."/>
            <person name="Mu C."/>
            <person name="Tian Q."/>
            <person name="Mei H."/>
            <person name="Zhang T."/>
            <person name="Gao T."/>
            <person name="Zhang H."/>
        </authorList>
    </citation>
    <scope>NUCLEOTIDE SEQUENCE</scope>
    <source>
        <strain evidence="2">3651</strain>
    </source>
</reference>
<keyword evidence="3" id="KW-1185">Reference proteome</keyword>
<dbReference type="Proteomes" id="UP001293254">
    <property type="component" value="Unassembled WGS sequence"/>
</dbReference>
<evidence type="ECO:0000313" key="2">
    <source>
        <dbReference type="EMBL" id="KAK4438790.1"/>
    </source>
</evidence>
<feature type="region of interest" description="Disordered" evidence="1">
    <location>
        <begin position="86"/>
        <end position="105"/>
    </location>
</feature>
<reference evidence="2" key="1">
    <citation type="submission" date="2020-06" db="EMBL/GenBank/DDBJ databases">
        <authorList>
            <person name="Li T."/>
            <person name="Hu X."/>
            <person name="Zhang T."/>
            <person name="Song X."/>
            <person name="Zhang H."/>
            <person name="Dai N."/>
            <person name="Sheng W."/>
            <person name="Hou X."/>
            <person name="Wei L."/>
        </authorList>
    </citation>
    <scope>NUCLEOTIDE SEQUENCE</scope>
    <source>
        <strain evidence="2">3651</strain>
        <tissue evidence="2">Leaf</tissue>
    </source>
</reference>
<organism evidence="2 3">
    <name type="scientific">Sesamum alatum</name>
    <dbReference type="NCBI Taxonomy" id="300844"/>
    <lineage>
        <taxon>Eukaryota</taxon>
        <taxon>Viridiplantae</taxon>
        <taxon>Streptophyta</taxon>
        <taxon>Embryophyta</taxon>
        <taxon>Tracheophyta</taxon>
        <taxon>Spermatophyta</taxon>
        <taxon>Magnoliopsida</taxon>
        <taxon>eudicotyledons</taxon>
        <taxon>Gunneridae</taxon>
        <taxon>Pentapetalae</taxon>
        <taxon>asterids</taxon>
        <taxon>lamiids</taxon>
        <taxon>Lamiales</taxon>
        <taxon>Pedaliaceae</taxon>
        <taxon>Sesamum</taxon>
    </lineage>
</organism>
<name>A0AAE1YY55_9LAMI</name>
<accession>A0AAE1YY55</accession>